<protein>
    <submittedName>
        <fullName evidence="1">Uncharacterized protein</fullName>
    </submittedName>
</protein>
<feature type="non-terminal residue" evidence="1">
    <location>
        <position position="1"/>
    </location>
</feature>
<accession>A0A6J4JAE6</accession>
<name>A0A6J4JAE6_9BACT</name>
<proteinExistence type="predicted"/>
<feature type="non-terminal residue" evidence="1">
    <location>
        <position position="41"/>
    </location>
</feature>
<organism evidence="1">
    <name type="scientific">uncultured Adhaeribacter sp</name>
    <dbReference type="NCBI Taxonomy" id="448109"/>
    <lineage>
        <taxon>Bacteria</taxon>
        <taxon>Pseudomonadati</taxon>
        <taxon>Bacteroidota</taxon>
        <taxon>Cytophagia</taxon>
        <taxon>Cytophagales</taxon>
        <taxon>Hymenobacteraceae</taxon>
        <taxon>Adhaeribacter</taxon>
        <taxon>environmental samples</taxon>
    </lineage>
</organism>
<dbReference type="EMBL" id="CADCTJ010000870">
    <property type="protein sequence ID" value="CAA9271378.1"/>
    <property type="molecule type" value="Genomic_DNA"/>
</dbReference>
<sequence length="41" mass="4824">GPRKTKALFQEIRPGRLSVLFNKRADLAVYFPGWLETDYRL</sequence>
<evidence type="ECO:0000313" key="1">
    <source>
        <dbReference type="EMBL" id="CAA9271378.1"/>
    </source>
</evidence>
<gene>
    <name evidence="1" type="ORF">AVDCRST_MAG95-2778</name>
</gene>
<reference evidence="1" key="1">
    <citation type="submission" date="2020-02" db="EMBL/GenBank/DDBJ databases">
        <authorList>
            <person name="Meier V. D."/>
        </authorList>
    </citation>
    <scope>NUCLEOTIDE SEQUENCE</scope>
    <source>
        <strain evidence="1">AVDCRST_MAG95</strain>
    </source>
</reference>
<dbReference type="AlphaFoldDB" id="A0A6J4JAE6"/>